<proteinExistence type="predicted"/>
<sequence length="221" mass="24789">MRTTPSQAQANVSQPKRLPSFKSSWQRTILEDRELPSDTRCVLWALSIGFMDERGEHCFPTIEHLMQATGMSNKTIIKNLGIAESQGWIHRRRYGRTRGYRRWNYVAMIPEKYQVGAATARELVNAVHQQSATDAVPDRELVNAVHQQSATDAVPDRELVNAVHHKPCNRDLYKPGERGAENSQAAGAASLSDSKKHQKDITHQGVGCSLHMDRTSYVVAT</sequence>
<name>A0ABX1TPR0_9GAMM</name>
<reference evidence="2 3" key="1">
    <citation type="submission" date="2019-03" db="EMBL/GenBank/DDBJ databases">
        <title>Metabolic reconstructions from genomes of highly enriched 'Candidatus Accumulibacter' and 'Candidatus Competibacter' bioreactor populations.</title>
        <authorList>
            <person name="Annavajhala M.K."/>
            <person name="Welles L."/>
            <person name="Abbas B."/>
            <person name="Sorokin D."/>
            <person name="Park H."/>
            <person name="Van Loosdrecht M."/>
            <person name="Chandran K."/>
        </authorList>
    </citation>
    <scope>NUCLEOTIDE SEQUENCE [LARGE SCALE GENOMIC DNA]</scope>
    <source>
        <strain evidence="2 3">SBR_G</strain>
    </source>
</reference>
<evidence type="ECO:0000313" key="2">
    <source>
        <dbReference type="EMBL" id="NMQ21442.1"/>
    </source>
</evidence>
<dbReference type="RefSeq" id="WP_169250707.1">
    <property type="nucleotide sequence ID" value="NZ_SPMZ01000109.1"/>
</dbReference>
<feature type="compositionally biased region" description="Basic and acidic residues" evidence="1">
    <location>
        <begin position="169"/>
        <end position="180"/>
    </location>
</feature>
<feature type="compositionally biased region" description="Basic and acidic residues" evidence="1">
    <location>
        <begin position="193"/>
        <end position="202"/>
    </location>
</feature>
<dbReference type="Pfam" id="PF13730">
    <property type="entry name" value="HTH_36"/>
    <property type="match status" value="1"/>
</dbReference>
<evidence type="ECO:0008006" key="4">
    <source>
        <dbReference type="Google" id="ProtNLM"/>
    </source>
</evidence>
<feature type="region of interest" description="Disordered" evidence="1">
    <location>
        <begin position="169"/>
        <end position="203"/>
    </location>
</feature>
<organism evidence="2 3">
    <name type="scientific">Candidatus Competibacter phosphatis</name>
    <dbReference type="NCBI Taxonomy" id="221280"/>
    <lineage>
        <taxon>Bacteria</taxon>
        <taxon>Pseudomonadati</taxon>
        <taxon>Pseudomonadota</taxon>
        <taxon>Gammaproteobacteria</taxon>
        <taxon>Candidatus Competibacteraceae</taxon>
        <taxon>Candidatus Competibacter</taxon>
    </lineage>
</organism>
<gene>
    <name evidence="2" type="ORF">E4P82_20870</name>
</gene>
<comment type="caution">
    <text evidence="2">The sequence shown here is derived from an EMBL/GenBank/DDBJ whole genome shotgun (WGS) entry which is preliminary data.</text>
</comment>
<evidence type="ECO:0000256" key="1">
    <source>
        <dbReference type="SAM" id="MobiDB-lite"/>
    </source>
</evidence>
<dbReference type="EMBL" id="SPMZ01000109">
    <property type="protein sequence ID" value="NMQ21442.1"/>
    <property type="molecule type" value="Genomic_DNA"/>
</dbReference>
<dbReference type="Proteomes" id="UP000760480">
    <property type="component" value="Unassembled WGS sequence"/>
</dbReference>
<accession>A0ABX1TPR0</accession>
<protein>
    <recommendedName>
        <fullName evidence="4">Helix-turn-helix domain-containing protein</fullName>
    </recommendedName>
</protein>
<keyword evidence="3" id="KW-1185">Reference proteome</keyword>
<evidence type="ECO:0000313" key="3">
    <source>
        <dbReference type="Proteomes" id="UP000760480"/>
    </source>
</evidence>